<keyword evidence="2" id="KW-1185">Reference proteome</keyword>
<sequence length="88" mass="10106">MAGHGETASMEPERQCNRRNGWCVEAVAGKVVRQRSVEWRSGDQVYQSKRWPPAVPMKSSITRLSNGLMRPKVQTRFQIDFLVFAQKL</sequence>
<comment type="caution">
    <text evidence="1">The sequence shown here is derived from an EMBL/GenBank/DDBJ whole genome shotgun (WGS) entry which is preliminary data.</text>
</comment>
<evidence type="ECO:0000313" key="2">
    <source>
        <dbReference type="Proteomes" id="UP000324222"/>
    </source>
</evidence>
<proteinExistence type="predicted"/>
<accession>A0A5B7FGW2</accession>
<reference evidence="1 2" key="1">
    <citation type="submission" date="2019-05" db="EMBL/GenBank/DDBJ databases">
        <title>Another draft genome of Portunus trituberculatus and its Hox gene families provides insights of decapod evolution.</title>
        <authorList>
            <person name="Jeong J.-H."/>
            <person name="Song I."/>
            <person name="Kim S."/>
            <person name="Choi T."/>
            <person name="Kim D."/>
            <person name="Ryu S."/>
            <person name="Kim W."/>
        </authorList>
    </citation>
    <scope>NUCLEOTIDE SEQUENCE [LARGE SCALE GENOMIC DNA]</scope>
    <source>
        <tissue evidence="1">Muscle</tissue>
    </source>
</reference>
<evidence type="ECO:0000313" key="1">
    <source>
        <dbReference type="EMBL" id="MPC44616.1"/>
    </source>
</evidence>
<dbReference type="EMBL" id="VSRR010006363">
    <property type="protein sequence ID" value="MPC44616.1"/>
    <property type="molecule type" value="Genomic_DNA"/>
</dbReference>
<dbReference type="Proteomes" id="UP000324222">
    <property type="component" value="Unassembled WGS sequence"/>
</dbReference>
<protein>
    <submittedName>
        <fullName evidence="1">Uncharacterized protein</fullName>
    </submittedName>
</protein>
<name>A0A5B7FGW2_PORTR</name>
<dbReference type="AlphaFoldDB" id="A0A5B7FGW2"/>
<organism evidence="1 2">
    <name type="scientific">Portunus trituberculatus</name>
    <name type="common">Swimming crab</name>
    <name type="synonym">Neptunus trituberculatus</name>
    <dbReference type="NCBI Taxonomy" id="210409"/>
    <lineage>
        <taxon>Eukaryota</taxon>
        <taxon>Metazoa</taxon>
        <taxon>Ecdysozoa</taxon>
        <taxon>Arthropoda</taxon>
        <taxon>Crustacea</taxon>
        <taxon>Multicrustacea</taxon>
        <taxon>Malacostraca</taxon>
        <taxon>Eumalacostraca</taxon>
        <taxon>Eucarida</taxon>
        <taxon>Decapoda</taxon>
        <taxon>Pleocyemata</taxon>
        <taxon>Brachyura</taxon>
        <taxon>Eubrachyura</taxon>
        <taxon>Portunoidea</taxon>
        <taxon>Portunidae</taxon>
        <taxon>Portuninae</taxon>
        <taxon>Portunus</taxon>
    </lineage>
</organism>
<gene>
    <name evidence="1" type="ORF">E2C01_038292</name>
</gene>